<dbReference type="GO" id="GO:0016301">
    <property type="term" value="F:kinase activity"/>
    <property type="evidence" value="ECO:0007669"/>
    <property type="project" value="UniProtKB-KW"/>
</dbReference>
<dbReference type="AlphaFoldDB" id="A0A5J6LAI0"/>
<dbReference type="EMBL" id="CP044222">
    <property type="protein sequence ID" value="QEW05517.1"/>
    <property type="molecule type" value="Genomic_DNA"/>
</dbReference>
<keyword evidence="15" id="KW-1185">Reference proteome</keyword>
<evidence type="ECO:0000256" key="8">
    <source>
        <dbReference type="ARBA" id="ARBA00022840"/>
    </source>
</evidence>
<dbReference type="KEGG" id="nik:F5I99_02875"/>
<keyword evidence="9" id="KW-0289">Folate biosynthesis</keyword>
<comment type="pathway">
    <text evidence="1">Cofactor biosynthesis; tetrahydrofolate biosynthesis; 2-amino-4-hydroxy-6-hydroxymethyl-7,8-dihydropteridine diphosphate from 7,8-dihydroneopterin triphosphate: step 4/4.</text>
</comment>
<dbReference type="PANTHER" id="PTHR43071">
    <property type="entry name" value="2-AMINO-4-HYDROXY-6-HYDROXYMETHYLDIHYDROPTERIDINE PYROPHOSPHOKINASE"/>
    <property type="match status" value="1"/>
</dbReference>
<dbReference type="SUPFAM" id="SSF55083">
    <property type="entry name" value="6-hydroxymethyl-7,8-dihydropterin pyrophosphokinase, HPPK"/>
    <property type="match status" value="1"/>
</dbReference>
<evidence type="ECO:0000259" key="13">
    <source>
        <dbReference type="PROSITE" id="PS00794"/>
    </source>
</evidence>
<evidence type="ECO:0000313" key="14">
    <source>
        <dbReference type="EMBL" id="QEW05517.1"/>
    </source>
</evidence>
<evidence type="ECO:0000256" key="11">
    <source>
        <dbReference type="ARBA" id="ARBA00029766"/>
    </source>
</evidence>
<dbReference type="GO" id="GO:0046656">
    <property type="term" value="P:folic acid biosynthetic process"/>
    <property type="evidence" value="ECO:0007669"/>
    <property type="project" value="UniProtKB-KW"/>
</dbReference>
<feature type="domain" description="7,8-dihydro-6-hydroxymethylpterin-pyrophosphokinase" evidence="13">
    <location>
        <begin position="90"/>
        <end position="101"/>
    </location>
</feature>
<proteinExistence type="inferred from homology"/>
<dbReference type="InterPro" id="IPR000550">
    <property type="entry name" value="Hppk"/>
</dbReference>
<dbReference type="NCBIfam" id="TIGR01498">
    <property type="entry name" value="folK"/>
    <property type="match status" value="1"/>
</dbReference>
<keyword evidence="7 14" id="KW-0418">Kinase</keyword>
<evidence type="ECO:0000256" key="12">
    <source>
        <dbReference type="ARBA" id="ARBA00033413"/>
    </source>
</evidence>
<sequence length="162" mass="18351">MSEVRCFIGLGSNLNNPVEQVRSALTELNDLPGIRVTRHSALYRSEPVGPAGQPDYINAVAELKTSLQPLELLDALQQLEQMHQRKRIQHWGPRTLDLDLLLYNNESINNERLKVPHPYMTQRNFVLRPLADLESDLTLPDGSKLMPYLADCPMGTLEQLPL</sequence>
<keyword evidence="8" id="KW-0067">ATP-binding</keyword>
<dbReference type="Pfam" id="PF01288">
    <property type="entry name" value="HPPK"/>
    <property type="match status" value="1"/>
</dbReference>
<keyword evidence="5 14" id="KW-0808">Transferase</keyword>
<evidence type="ECO:0000256" key="7">
    <source>
        <dbReference type="ARBA" id="ARBA00022777"/>
    </source>
</evidence>
<dbReference type="RefSeq" id="WP_151053562.1">
    <property type="nucleotide sequence ID" value="NZ_CP044222.1"/>
</dbReference>
<reference evidence="14 15" key="1">
    <citation type="submission" date="2019-09" db="EMBL/GenBank/DDBJ databases">
        <title>Nitrincola iocasae sp. nov., a bacterium isolated from the sediment collected at a cold seep field in South China Sea.</title>
        <authorList>
            <person name="Zhang H."/>
            <person name="Wang H."/>
            <person name="Li C."/>
        </authorList>
    </citation>
    <scope>NUCLEOTIDE SEQUENCE [LARGE SCALE GENOMIC DNA]</scope>
    <source>
        <strain evidence="14 15">KXZD1103</strain>
    </source>
</reference>
<dbReference type="UniPathway" id="UPA00077">
    <property type="reaction ID" value="UER00155"/>
</dbReference>
<dbReference type="InterPro" id="IPR035907">
    <property type="entry name" value="Hppk_sf"/>
</dbReference>
<evidence type="ECO:0000256" key="2">
    <source>
        <dbReference type="ARBA" id="ARBA00005810"/>
    </source>
</evidence>
<comment type="function">
    <text evidence="10">Catalyzes the transfer of pyrophosphate from adenosine triphosphate (ATP) to 6-hydroxymethyl-7,8-dihydropterin, an enzymatic step in folate biosynthesis pathway.</text>
</comment>
<dbReference type="GO" id="GO:0003848">
    <property type="term" value="F:2-amino-4-hydroxy-6-hydroxymethyldihydropteridine diphosphokinase activity"/>
    <property type="evidence" value="ECO:0007669"/>
    <property type="project" value="UniProtKB-EC"/>
</dbReference>
<evidence type="ECO:0000256" key="6">
    <source>
        <dbReference type="ARBA" id="ARBA00022741"/>
    </source>
</evidence>
<dbReference type="GO" id="GO:0046654">
    <property type="term" value="P:tetrahydrofolate biosynthetic process"/>
    <property type="evidence" value="ECO:0007669"/>
    <property type="project" value="UniProtKB-UniPathway"/>
</dbReference>
<dbReference type="Proteomes" id="UP000325606">
    <property type="component" value="Chromosome"/>
</dbReference>
<dbReference type="GO" id="GO:0005524">
    <property type="term" value="F:ATP binding"/>
    <property type="evidence" value="ECO:0007669"/>
    <property type="project" value="UniProtKB-KW"/>
</dbReference>
<name>A0A5J6LAI0_9GAMM</name>
<evidence type="ECO:0000256" key="9">
    <source>
        <dbReference type="ARBA" id="ARBA00022909"/>
    </source>
</evidence>
<evidence type="ECO:0000256" key="4">
    <source>
        <dbReference type="ARBA" id="ARBA00016218"/>
    </source>
</evidence>
<organism evidence="14 15">
    <name type="scientific">Nitrincola iocasae</name>
    <dbReference type="NCBI Taxonomy" id="2614693"/>
    <lineage>
        <taxon>Bacteria</taxon>
        <taxon>Pseudomonadati</taxon>
        <taxon>Pseudomonadota</taxon>
        <taxon>Gammaproteobacteria</taxon>
        <taxon>Oceanospirillales</taxon>
        <taxon>Oceanospirillaceae</taxon>
        <taxon>Nitrincola</taxon>
    </lineage>
</organism>
<protein>
    <recommendedName>
        <fullName evidence="4">2-amino-4-hydroxy-6-hydroxymethyldihydropteridine pyrophosphokinase</fullName>
        <ecNumber evidence="3">2.7.6.3</ecNumber>
    </recommendedName>
    <alternativeName>
        <fullName evidence="11">6-hydroxymethyl-7,8-dihydropterin pyrophosphokinase</fullName>
    </alternativeName>
    <alternativeName>
        <fullName evidence="12">7,8-dihydro-6-hydroxymethylpterin-pyrophosphokinase</fullName>
    </alternativeName>
</protein>
<evidence type="ECO:0000313" key="15">
    <source>
        <dbReference type="Proteomes" id="UP000325606"/>
    </source>
</evidence>
<evidence type="ECO:0000256" key="3">
    <source>
        <dbReference type="ARBA" id="ARBA00013253"/>
    </source>
</evidence>
<evidence type="ECO:0000256" key="5">
    <source>
        <dbReference type="ARBA" id="ARBA00022679"/>
    </source>
</evidence>
<evidence type="ECO:0000256" key="10">
    <source>
        <dbReference type="ARBA" id="ARBA00029409"/>
    </source>
</evidence>
<dbReference type="CDD" id="cd00483">
    <property type="entry name" value="HPPK"/>
    <property type="match status" value="1"/>
</dbReference>
<keyword evidence="6" id="KW-0547">Nucleotide-binding</keyword>
<evidence type="ECO:0000256" key="1">
    <source>
        <dbReference type="ARBA" id="ARBA00005051"/>
    </source>
</evidence>
<dbReference type="PROSITE" id="PS00794">
    <property type="entry name" value="HPPK"/>
    <property type="match status" value="1"/>
</dbReference>
<dbReference type="Gene3D" id="3.30.70.560">
    <property type="entry name" value="7,8-Dihydro-6-hydroxymethylpterin-pyrophosphokinase HPPK"/>
    <property type="match status" value="1"/>
</dbReference>
<accession>A0A5J6LAI0</accession>
<dbReference type="PANTHER" id="PTHR43071:SF1">
    <property type="entry name" value="2-AMINO-4-HYDROXY-6-HYDROXYMETHYLDIHYDROPTERIDINE PYROPHOSPHOKINASE"/>
    <property type="match status" value="1"/>
</dbReference>
<dbReference type="EC" id="2.7.6.3" evidence="3"/>
<comment type="similarity">
    <text evidence="2">Belongs to the HPPK family.</text>
</comment>
<gene>
    <name evidence="14" type="primary">folK</name>
    <name evidence="14" type="ORF">F5I99_02875</name>
</gene>